<name>A0A0K2UL57_LEPSM</name>
<organism evidence="1">
    <name type="scientific">Lepeophtheirus salmonis</name>
    <name type="common">Salmon louse</name>
    <name type="synonym">Caligus salmonis</name>
    <dbReference type="NCBI Taxonomy" id="72036"/>
    <lineage>
        <taxon>Eukaryota</taxon>
        <taxon>Metazoa</taxon>
        <taxon>Ecdysozoa</taxon>
        <taxon>Arthropoda</taxon>
        <taxon>Crustacea</taxon>
        <taxon>Multicrustacea</taxon>
        <taxon>Hexanauplia</taxon>
        <taxon>Copepoda</taxon>
        <taxon>Siphonostomatoida</taxon>
        <taxon>Caligidae</taxon>
        <taxon>Lepeophtheirus</taxon>
    </lineage>
</organism>
<proteinExistence type="predicted"/>
<reference evidence="1" key="1">
    <citation type="submission" date="2014-05" db="EMBL/GenBank/DDBJ databases">
        <authorList>
            <person name="Chronopoulou M."/>
        </authorList>
    </citation>
    <scope>NUCLEOTIDE SEQUENCE</scope>
    <source>
        <tissue evidence="1">Whole organism</tissue>
    </source>
</reference>
<protein>
    <submittedName>
        <fullName evidence="1">Uncharacterized protein</fullName>
    </submittedName>
</protein>
<accession>A0A0K2UL57</accession>
<evidence type="ECO:0000313" key="1">
    <source>
        <dbReference type="EMBL" id="CDW38391.1"/>
    </source>
</evidence>
<sequence>MYILYSNLSPTMTYKFEVTHITPQKFISVTLLLS</sequence>
<dbReference type="EMBL" id="HACA01021030">
    <property type="protein sequence ID" value="CDW38391.1"/>
    <property type="molecule type" value="Transcribed_RNA"/>
</dbReference>
<dbReference type="AlphaFoldDB" id="A0A0K2UL57"/>